<evidence type="ECO:0000313" key="4">
    <source>
        <dbReference type="Proteomes" id="UP000509458"/>
    </source>
</evidence>
<dbReference type="RefSeq" id="WP_179982099.1">
    <property type="nucleotide sequence ID" value="NZ_LR812090.1"/>
</dbReference>
<dbReference type="InterPro" id="IPR027417">
    <property type="entry name" value="P-loop_NTPase"/>
</dbReference>
<evidence type="ECO:0000313" key="3">
    <source>
        <dbReference type="EMBL" id="CAB9492356.1"/>
    </source>
</evidence>
<dbReference type="Pfam" id="PF24406">
    <property type="entry name" value="nSTAND_NTPase4"/>
    <property type="match status" value="1"/>
</dbReference>
<dbReference type="InterPro" id="IPR004843">
    <property type="entry name" value="Calcineurin-like_PHP"/>
</dbReference>
<sequence length="1006" mass="115409">MESNTSIFCISDIHISAQNHKNVLEKLSKAISMIKKFKVENKILNCVTIFAGDIAFSGNTTEYDLISPKIEELRLISKVVFCPGNHDHNFSQYEGSIRSILLASKQYDESVIKTASEGMREYRDFEEKFASDALESQNLLSKTYKIDNELYIHSLNTAWCSTLKESAGELHFPLDQMPKAEAGKVNLVFFHHPFSWLNLENSKGFRNELKENFQIVISGHEHEHDDFAIETDTTKALFIESVSFYSHREEVDGFFCITQENNDLKIDRFKLNEEEFEIFSTRRKSNILAEKGIRNKGAELSPSFSAFLSSLGTGFIHSEKKNLELDDIFIYPNLSVRINSKQTLKNKSSSQIESGALGNRLFLSGDENTGKTTLSKKVYKDYFTKGFFPVFIDGGAVKKSSKLNHSFIRGLVQEQYSKLPTADYFDENLNRVLIFDDFDKIKGSKTSIEEMMQFLNDNFDSIVIFVSDSYNLSEGIVTNIPSIGEYEWYDILNLGFKLRYELVNKWNTLKESCRECQDTLIKQNDFIIKTVNNVLGKNYIPANPFFLITVLQSMDEGSAADINTSSHGYYYQYLITSSLGLANIKKEELDEYFTYISHLSYFLHEQDIRSISVDEFNSFNKTFENIMGLSINISDRLKKLVNAKILNKDEDSVSFKYPYVYYFFLSNYLAQSIDDEKIRAEIEALIENVNDKKSASILMFLTHHSKNKVLIEKMLHRSARLFEEYTPTNLDMDSNFIDKIVKTLPDIKYLASQADSQENRLQHEERKDYLAEIHEDEDEEALASVEDEKEEIVDLIKQFGMTMKAVELLGQLSKNYYGSLPKELKTKLIKEAIEGPLRAIESIFVVVREHPEEAVKAVEANIKNTENNYTESEISKVATEALFGLLSTITYVFIRKIASSIGHKNLESIVREIMDEKKTNSSKLVYLSVLLDMGKFGSTDVVHRVIKSLEQNSISKLITQVLVRNYLYMFEVPDSKVQSLCKMAGLRYQTISSGIRLEKQQDKRLT</sequence>
<name>A0A6T9XUM4_ALTMA</name>
<dbReference type="Pfam" id="PF00149">
    <property type="entry name" value="Metallophos"/>
    <property type="match status" value="1"/>
</dbReference>
<dbReference type="InterPro" id="IPR029052">
    <property type="entry name" value="Metallo-depent_PP-like"/>
</dbReference>
<dbReference type="GO" id="GO:0016787">
    <property type="term" value="F:hydrolase activity"/>
    <property type="evidence" value="ECO:0007669"/>
    <property type="project" value="InterPro"/>
</dbReference>
<dbReference type="Gene3D" id="3.60.21.10">
    <property type="match status" value="1"/>
</dbReference>
<dbReference type="InterPro" id="IPR051158">
    <property type="entry name" value="Metallophosphoesterase_sf"/>
</dbReference>
<evidence type="ECO:0008006" key="5">
    <source>
        <dbReference type="Google" id="ProtNLM"/>
    </source>
</evidence>
<dbReference type="PANTHER" id="PTHR31302:SF0">
    <property type="entry name" value="TRANSMEMBRANE PROTEIN WITH METALLOPHOSPHOESTERASE DOMAIN"/>
    <property type="match status" value="1"/>
</dbReference>
<proteinExistence type="predicted"/>
<protein>
    <recommendedName>
        <fullName evidence="5">Calcineurin-like phosphoesterase domain-containing protein</fullName>
    </recommendedName>
</protein>
<feature type="domain" description="Calcineurin-like phosphoesterase" evidence="1">
    <location>
        <begin position="7"/>
        <end position="223"/>
    </location>
</feature>
<dbReference type="EMBL" id="LR812090">
    <property type="protein sequence ID" value="CAB9492356.1"/>
    <property type="molecule type" value="Genomic_DNA"/>
</dbReference>
<accession>A0A6T9XUM4</accession>
<dbReference type="AlphaFoldDB" id="A0A6T9XUM4"/>
<dbReference type="InterPro" id="IPR057123">
    <property type="entry name" value="STAND_NTPase4_dom"/>
</dbReference>
<evidence type="ECO:0000259" key="1">
    <source>
        <dbReference type="Pfam" id="PF00149"/>
    </source>
</evidence>
<evidence type="ECO:0000259" key="2">
    <source>
        <dbReference type="Pfam" id="PF24406"/>
    </source>
</evidence>
<dbReference type="SUPFAM" id="SSF52540">
    <property type="entry name" value="P-loop containing nucleoside triphosphate hydrolases"/>
    <property type="match status" value="1"/>
</dbReference>
<organism evidence="3 4">
    <name type="scientific">Alteromonas macleodii</name>
    <name type="common">Pseudoalteromonas macleodii</name>
    <dbReference type="NCBI Taxonomy" id="28108"/>
    <lineage>
        <taxon>Bacteria</taxon>
        <taxon>Pseudomonadati</taxon>
        <taxon>Pseudomonadota</taxon>
        <taxon>Gammaproteobacteria</taxon>
        <taxon>Alteromonadales</taxon>
        <taxon>Alteromonadaceae</taxon>
        <taxon>Alteromonas/Salinimonas group</taxon>
        <taxon>Alteromonas</taxon>
    </lineage>
</organism>
<dbReference type="SUPFAM" id="SSF56300">
    <property type="entry name" value="Metallo-dependent phosphatases"/>
    <property type="match status" value="1"/>
</dbReference>
<feature type="domain" description="STAND NTPase 4 small alpha/beta" evidence="2">
    <location>
        <begin position="610"/>
        <end position="665"/>
    </location>
</feature>
<dbReference type="Gene3D" id="3.40.50.300">
    <property type="entry name" value="P-loop containing nucleotide triphosphate hydrolases"/>
    <property type="match status" value="1"/>
</dbReference>
<dbReference type="PANTHER" id="PTHR31302">
    <property type="entry name" value="TRANSMEMBRANE PROTEIN WITH METALLOPHOSPHOESTERASE DOMAIN-RELATED"/>
    <property type="match status" value="1"/>
</dbReference>
<reference evidence="3 4" key="1">
    <citation type="submission" date="2020-06" db="EMBL/GenBank/DDBJ databases">
        <authorList>
            <person name="Duchaud E."/>
        </authorList>
    </citation>
    <scope>NUCLEOTIDE SEQUENCE [LARGE SCALE GENOMIC DNA]</scope>
    <source>
        <strain evidence="3">Alteromonas fortis</strain>
    </source>
</reference>
<gene>
    <name evidence="3" type="ORF">ALFOR1_10301</name>
</gene>
<dbReference type="Proteomes" id="UP000509458">
    <property type="component" value="Chromosome"/>
</dbReference>